<name>A0A8X6QQ65_NEPPI</name>
<sequence>MLWLWNSWSHQFQMSPKQSSNAGREYSIIYSNPQKCLQFRHEISTIKCHFKIHLQHSGSVLVGKHKTFNIKNLNDIEAMLLCNSNDDEDIILDESDADEEERISEDDDSESE</sequence>
<evidence type="ECO:0000256" key="1">
    <source>
        <dbReference type="SAM" id="MobiDB-lite"/>
    </source>
</evidence>
<feature type="region of interest" description="Disordered" evidence="1">
    <location>
        <begin position="93"/>
        <end position="112"/>
    </location>
</feature>
<keyword evidence="3" id="KW-1185">Reference proteome</keyword>
<comment type="caution">
    <text evidence="2">The sequence shown here is derived from an EMBL/GenBank/DDBJ whole genome shotgun (WGS) entry which is preliminary data.</text>
</comment>
<accession>A0A8X6QQ65</accession>
<protein>
    <submittedName>
        <fullName evidence="2">Uncharacterized protein</fullName>
    </submittedName>
</protein>
<evidence type="ECO:0000313" key="2">
    <source>
        <dbReference type="EMBL" id="GFU33590.1"/>
    </source>
</evidence>
<proteinExistence type="predicted"/>
<dbReference type="EMBL" id="BMAW01130108">
    <property type="protein sequence ID" value="GFU33590.1"/>
    <property type="molecule type" value="Genomic_DNA"/>
</dbReference>
<dbReference type="Proteomes" id="UP000887013">
    <property type="component" value="Unassembled WGS sequence"/>
</dbReference>
<evidence type="ECO:0000313" key="3">
    <source>
        <dbReference type="Proteomes" id="UP000887013"/>
    </source>
</evidence>
<reference evidence="2" key="1">
    <citation type="submission" date="2020-08" db="EMBL/GenBank/DDBJ databases">
        <title>Multicomponent nature underlies the extraordinary mechanical properties of spider dragline silk.</title>
        <authorList>
            <person name="Kono N."/>
            <person name="Nakamura H."/>
            <person name="Mori M."/>
            <person name="Yoshida Y."/>
            <person name="Ohtoshi R."/>
            <person name="Malay A.D."/>
            <person name="Moran D.A.P."/>
            <person name="Tomita M."/>
            <person name="Numata K."/>
            <person name="Arakawa K."/>
        </authorList>
    </citation>
    <scope>NUCLEOTIDE SEQUENCE</scope>
</reference>
<dbReference type="AlphaFoldDB" id="A0A8X6QQ65"/>
<organism evidence="2 3">
    <name type="scientific">Nephila pilipes</name>
    <name type="common">Giant wood spider</name>
    <name type="synonym">Nephila maculata</name>
    <dbReference type="NCBI Taxonomy" id="299642"/>
    <lineage>
        <taxon>Eukaryota</taxon>
        <taxon>Metazoa</taxon>
        <taxon>Ecdysozoa</taxon>
        <taxon>Arthropoda</taxon>
        <taxon>Chelicerata</taxon>
        <taxon>Arachnida</taxon>
        <taxon>Araneae</taxon>
        <taxon>Araneomorphae</taxon>
        <taxon>Entelegynae</taxon>
        <taxon>Araneoidea</taxon>
        <taxon>Nephilidae</taxon>
        <taxon>Nephila</taxon>
    </lineage>
</organism>
<gene>
    <name evidence="2" type="ORF">NPIL_569231</name>
</gene>